<dbReference type="Proteomes" id="UP000254869">
    <property type="component" value="Unassembled WGS sequence"/>
</dbReference>
<name>A0A370IC38_9NOCA</name>
<gene>
    <name evidence="2" type="ORF">DFR76_102699</name>
</gene>
<feature type="transmembrane region" description="Helical" evidence="1">
    <location>
        <begin position="309"/>
        <end position="332"/>
    </location>
</feature>
<evidence type="ECO:0000313" key="2">
    <source>
        <dbReference type="EMBL" id="RDI68298.1"/>
    </source>
</evidence>
<feature type="transmembrane region" description="Helical" evidence="1">
    <location>
        <begin position="211"/>
        <end position="232"/>
    </location>
</feature>
<feature type="transmembrane region" description="Helical" evidence="1">
    <location>
        <begin position="142"/>
        <end position="164"/>
    </location>
</feature>
<dbReference type="RefSeq" id="WP_067993169.1">
    <property type="nucleotide sequence ID" value="NZ_QQBC01000002.1"/>
</dbReference>
<keyword evidence="1" id="KW-0472">Membrane</keyword>
<feature type="transmembrane region" description="Helical" evidence="1">
    <location>
        <begin position="176"/>
        <end position="199"/>
    </location>
</feature>
<evidence type="ECO:0008006" key="4">
    <source>
        <dbReference type="Google" id="ProtNLM"/>
    </source>
</evidence>
<dbReference type="AlphaFoldDB" id="A0A370IC38"/>
<organism evidence="2 3">
    <name type="scientific">Nocardia pseudobrasiliensis</name>
    <dbReference type="NCBI Taxonomy" id="45979"/>
    <lineage>
        <taxon>Bacteria</taxon>
        <taxon>Bacillati</taxon>
        <taxon>Actinomycetota</taxon>
        <taxon>Actinomycetes</taxon>
        <taxon>Mycobacteriales</taxon>
        <taxon>Nocardiaceae</taxon>
        <taxon>Nocardia</taxon>
    </lineage>
</organism>
<keyword evidence="1" id="KW-1133">Transmembrane helix</keyword>
<feature type="transmembrane region" description="Helical" evidence="1">
    <location>
        <begin position="278"/>
        <end position="297"/>
    </location>
</feature>
<evidence type="ECO:0000313" key="3">
    <source>
        <dbReference type="Proteomes" id="UP000254869"/>
    </source>
</evidence>
<protein>
    <recommendedName>
        <fullName evidence="4">Deazaflavin-dependent oxidoreductase (Nitroreductase family)</fullName>
    </recommendedName>
</protein>
<keyword evidence="1" id="KW-0812">Transmembrane</keyword>
<dbReference type="Gene3D" id="2.30.110.10">
    <property type="entry name" value="Electron Transport, Fmn-binding Protein, Chain A"/>
    <property type="match status" value="1"/>
</dbReference>
<dbReference type="EMBL" id="QQBC01000002">
    <property type="protein sequence ID" value="RDI68298.1"/>
    <property type="molecule type" value="Genomic_DNA"/>
</dbReference>
<feature type="transmembrane region" description="Helical" evidence="1">
    <location>
        <begin position="244"/>
        <end position="266"/>
    </location>
</feature>
<accession>A0A370IC38</accession>
<keyword evidence="3" id="KW-1185">Reference proteome</keyword>
<comment type="caution">
    <text evidence="2">The sequence shown here is derived from an EMBL/GenBank/DDBJ whole genome shotgun (WGS) entry which is preliminary data.</text>
</comment>
<evidence type="ECO:0000256" key="1">
    <source>
        <dbReference type="SAM" id="Phobius"/>
    </source>
</evidence>
<dbReference type="STRING" id="1210086.GCA_001613105_01275"/>
<proteinExistence type="predicted"/>
<dbReference type="InterPro" id="IPR012349">
    <property type="entry name" value="Split_barrel_FMN-bd"/>
</dbReference>
<reference evidence="2 3" key="1">
    <citation type="submission" date="2018-07" db="EMBL/GenBank/DDBJ databases">
        <title>Genomic Encyclopedia of Type Strains, Phase IV (KMG-IV): sequencing the most valuable type-strain genomes for metagenomic binning, comparative biology and taxonomic classification.</title>
        <authorList>
            <person name="Goeker M."/>
        </authorList>
    </citation>
    <scope>NUCLEOTIDE SEQUENCE [LARGE SCALE GENOMIC DNA]</scope>
    <source>
        <strain evidence="2 3">DSM 44290</strain>
    </source>
</reference>
<sequence length="357" mass="39438">MTTRYETPGPGATAVLTALRVTGLFRNIGELRYQGRRSGRHVALPVSYLLTDDRVVVRVARADTKTWWRNFRTPHAASIRIDGRWLTGTGRIVALGSLEHEEVQAIFRQAHPHDRRWEPDPYLVIDLGRPVRRDRVRTGSFVWWRWFSLVTVGEFLGFLAPATAGASTIDAGAGMVVAAVLLSAVVEGSTLGWFQAFALRPVLPRLPAARWTAATVGGALFAWLLGLIPMLWGERIGRWPTWIQLPLMASVALTIVFSLGIAQWIVLRRWTDRAELWIWANAVGWVLGLLAFGLVAMPLWHPGQSRTDVLLVGVLAGLVMAAVMAAITGAFLRAIVRESHLVAGLGTSVPRPDYPRL</sequence>